<gene>
    <name evidence="3" type="ORF">JZO85_08880</name>
</gene>
<accession>A0ABS3HG03</accession>
<proteinExistence type="predicted"/>
<keyword evidence="4" id="KW-1185">Reference proteome</keyword>
<reference evidence="3 4" key="1">
    <citation type="submission" date="2021-03" db="EMBL/GenBank/DDBJ databases">
        <title>Enterococcal diversity collection.</title>
        <authorList>
            <person name="Gilmore M.S."/>
            <person name="Schwartzman J."/>
            <person name="Van Tyne D."/>
            <person name="Martin M."/>
            <person name="Earl A.M."/>
            <person name="Manson A.L."/>
            <person name="Straub T."/>
            <person name="Salamzade R."/>
            <person name="Saavedra J."/>
            <person name="Lebreton F."/>
            <person name="Prichula J."/>
            <person name="Schaufler K."/>
            <person name="Gaca A."/>
            <person name="Sgardioli B."/>
            <person name="Wagenaar J."/>
            <person name="Strong T."/>
        </authorList>
    </citation>
    <scope>NUCLEOTIDE SEQUENCE [LARGE SCALE GENOMIC DNA]</scope>
    <source>
        <strain evidence="3 4">MJM16</strain>
    </source>
</reference>
<dbReference type="RefSeq" id="WP_207108153.1">
    <property type="nucleotide sequence ID" value="NZ_JAFLVR010000020.1"/>
</dbReference>
<feature type="region of interest" description="Disordered" evidence="1">
    <location>
        <begin position="176"/>
        <end position="234"/>
    </location>
</feature>
<sequence>MMKHKKGMTSAALLFIGMLSFATLRADAAVSGEGVQNLRYCTINNIYKAPREDCPLRQNHILNGFDQRNGTGAQNGYGNGKQDGTGQANGPRIPNCPNYEEKQDNATTNTPQPKPNAAEATNYAVQPQDGTGNQYGQQNTDAVDPQQFAGNGYGSGDNYGQAGANQQANNETALYDQNVGGGQQNSENSAIQPSTYTPQAGQNQQNGAGRAGTHHGLRDGSGAGGQRGRGGHCY</sequence>
<feature type="compositionally biased region" description="Gly residues" evidence="1">
    <location>
        <begin position="219"/>
        <end position="234"/>
    </location>
</feature>
<name>A0ABS3HG03_9ENTE</name>
<feature type="compositionally biased region" description="Low complexity" evidence="1">
    <location>
        <begin position="199"/>
        <end position="208"/>
    </location>
</feature>
<feature type="compositionally biased region" description="Polar residues" evidence="1">
    <location>
        <begin position="123"/>
        <end position="141"/>
    </location>
</feature>
<comment type="caution">
    <text evidence="3">The sequence shown here is derived from an EMBL/GenBank/DDBJ whole genome shotgun (WGS) entry which is preliminary data.</text>
</comment>
<evidence type="ECO:0000313" key="4">
    <source>
        <dbReference type="Proteomes" id="UP000664495"/>
    </source>
</evidence>
<organism evidence="3 4">
    <name type="scientific">Candidatus Enterococcus murrayae</name>
    <dbReference type="NCBI Taxonomy" id="2815321"/>
    <lineage>
        <taxon>Bacteria</taxon>
        <taxon>Bacillati</taxon>
        <taxon>Bacillota</taxon>
        <taxon>Bacilli</taxon>
        <taxon>Lactobacillales</taxon>
        <taxon>Enterococcaceae</taxon>
        <taxon>Enterococcus</taxon>
    </lineage>
</organism>
<dbReference type="Proteomes" id="UP000664495">
    <property type="component" value="Unassembled WGS sequence"/>
</dbReference>
<feature type="compositionally biased region" description="Polar residues" evidence="1">
    <location>
        <begin position="184"/>
        <end position="198"/>
    </location>
</feature>
<feature type="chain" id="PRO_5047053119" evidence="2">
    <location>
        <begin position="29"/>
        <end position="234"/>
    </location>
</feature>
<evidence type="ECO:0000313" key="3">
    <source>
        <dbReference type="EMBL" id="MBO0452381.1"/>
    </source>
</evidence>
<dbReference type="EMBL" id="JAFLVR010000020">
    <property type="protein sequence ID" value="MBO0452381.1"/>
    <property type="molecule type" value="Genomic_DNA"/>
</dbReference>
<protein>
    <submittedName>
        <fullName evidence="3">Uncharacterized protein</fullName>
    </submittedName>
</protein>
<feature type="compositionally biased region" description="Gly residues" evidence="1">
    <location>
        <begin position="73"/>
        <end position="83"/>
    </location>
</feature>
<keyword evidence="2" id="KW-0732">Signal</keyword>
<feature type="signal peptide" evidence="2">
    <location>
        <begin position="1"/>
        <end position="28"/>
    </location>
</feature>
<evidence type="ECO:0000256" key="2">
    <source>
        <dbReference type="SAM" id="SignalP"/>
    </source>
</evidence>
<feature type="region of interest" description="Disordered" evidence="1">
    <location>
        <begin position="65"/>
        <end position="164"/>
    </location>
</feature>
<evidence type="ECO:0000256" key="1">
    <source>
        <dbReference type="SAM" id="MobiDB-lite"/>
    </source>
</evidence>